<keyword evidence="1" id="KW-0812">Transmembrane</keyword>
<proteinExistence type="predicted"/>
<dbReference type="AlphaFoldDB" id="A0A644ZQI6"/>
<protein>
    <recommendedName>
        <fullName evidence="3">DUF1146 domain-containing protein</fullName>
    </recommendedName>
</protein>
<dbReference type="EMBL" id="VSSQ01010024">
    <property type="protein sequence ID" value="MPM43240.1"/>
    <property type="molecule type" value="Genomic_DNA"/>
</dbReference>
<evidence type="ECO:0000313" key="2">
    <source>
        <dbReference type="EMBL" id="MPM43240.1"/>
    </source>
</evidence>
<comment type="caution">
    <text evidence="2">The sequence shown here is derived from an EMBL/GenBank/DDBJ whole genome shotgun (WGS) entry which is preliminary data.</text>
</comment>
<dbReference type="InterPro" id="IPR009526">
    <property type="entry name" value="DUF1146"/>
</dbReference>
<feature type="transmembrane region" description="Helical" evidence="1">
    <location>
        <begin position="6"/>
        <end position="29"/>
    </location>
</feature>
<evidence type="ECO:0000256" key="1">
    <source>
        <dbReference type="SAM" id="Phobius"/>
    </source>
</evidence>
<organism evidence="2">
    <name type="scientific">bioreactor metagenome</name>
    <dbReference type="NCBI Taxonomy" id="1076179"/>
    <lineage>
        <taxon>unclassified sequences</taxon>
        <taxon>metagenomes</taxon>
        <taxon>ecological metagenomes</taxon>
    </lineage>
</organism>
<reference evidence="2" key="1">
    <citation type="submission" date="2019-08" db="EMBL/GenBank/DDBJ databases">
        <authorList>
            <person name="Kucharzyk K."/>
            <person name="Murdoch R.W."/>
            <person name="Higgins S."/>
            <person name="Loffler F."/>
        </authorList>
    </citation>
    <scope>NUCLEOTIDE SEQUENCE</scope>
</reference>
<name>A0A644ZQI6_9ZZZZ</name>
<keyword evidence="1" id="KW-1133">Transmembrane helix</keyword>
<evidence type="ECO:0008006" key="3">
    <source>
        <dbReference type="Google" id="ProtNLM"/>
    </source>
</evidence>
<feature type="transmembrane region" description="Helical" evidence="1">
    <location>
        <begin position="41"/>
        <end position="66"/>
    </location>
</feature>
<accession>A0A644ZQI6</accession>
<keyword evidence="1" id="KW-0472">Membrane</keyword>
<dbReference type="NCBIfam" id="TIGR02327">
    <property type="entry name" value="int_mem_ywzB"/>
    <property type="match status" value="1"/>
</dbReference>
<gene>
    <name evidence="2" type="ORF">SDC9_89913</name>
</gene>
<sequence>MLDIIVRIILHIVSFALSWYALGCIDFARYTKPGHAKQTQVLYMLISLALGFLVAQFLLAIGFNYYSY</sequence>
<dbReference type="Pfam" id="PF06612">
    <property type="entry name" value="DUF1146"/>
    <property type="match status" value="1"/>
</dbReference>